<gene>
    <name evidence="1" type="ORF">SAMN02745206_01379</name>
</gene>
<proteinExistence type="predicted"/>
<evidence type="ECO:0000313" key="2">
    <source>
        <dbReference type="Proteomes" id="UP000184076"/>
    </source>
</evidence>
<protein>
    <submittedName>
        <fullName evidence="1">Uncharacterized protein</fullName>
    </submittedName>
</protein>
<dbReference type="Proteomes" id="UP000184076">
    <property type="component" value="Unassembled WGS sequence"/>
</dbReference>
<name>A0A1M4Z257_9BACT</name>
<dbReference type="AlphaFoldDB" id="A0A1M4Z257"/>
<keyword evidence="2" id="KW-1185">Reference proteome</keyword>
<organism evidence="1 2">
    <name type="scientific">Desulfacinum infernum DSM 9756</name>
    <dbReference type="NCBI Taxonomy" id="1121391"/>
    <lineage>
        <taxon>Bacteria</taxon>
        <taxon>Pseudomonadati</taxon>
        <taxon>Thermodesulfobacteriota</taxon>
        <taxon>Syntrophobacteria</taxon>
        <taxon>Syntrophobacterales</taxon>
        <taxon>Syntrophobacteraceae</taxon>
        <taxon>Desulfacinum</taxon>
    </lineage>
</organism>
<evidence type="ECO:0000313" key="1">
    <source>
        <dbReference type="EMBL" id="SHF12028.1"/>
    </source>
</evidence>
<dbReference type="EMBL" id="FQVB01000011">
    <property type="protein sequence ID" value="SHF12028.1"/>
    <property type="molecule type" value="Genomic_DNA"/>
</dbReference>
<accession>A0A1M4Z257</accession>
<reference evidence="2" key="1">
    <citation type="submission" date="2016-11" db="EMBL/GenBank/DDBJ databases">
        <authorList>
            <person name="Varghese N."/>
            <person name="Submissions S."/>
        </authorList>
    </citation>
    <scope>NUCLEOTIDE SEQUENCE [LARGE SCALE GENOMIC DNA]</scope>
    <source>
        <strain evidence="2">DSM 9756</strain>
    </source>
</reference>
<sequence>MKEQDSFRHYSTEAIELEPLLEAADLAGEFGLDKGRLGAPYTHTLYM</sequence>
<dbReference type="STRING" id="1121391.SAMN02745206_01379"/>